<feature type="region of interest" description="Disordered" evidence="9">
    <location>
        <begin position="1110"/>
        <end position="1135"/>
    </location>
</feature>
<feature type="domain" description="SPATA31" evidence="11">
    <location>
        <begin position="128"/>
        <end position="377"/>
    </location>
</feature>
<dbReference type="InterPro" id="IPR039509">
    <property type="entry name" value="SPATA31"/>
</dbReference>
<organism evidence="12 13">
    <name type="scientific">Mesocricetus auratus</name>
    <name type="common">Golden hamster</name>
    <dbReference type="NCBI Taxonomy" id="10036"/>
    <lineage>
        <taxon>Eukaryota</taxon>
        <taxon>Metazoa</taxon>
        <taxon>Chordata</taxon>
        <taxon>Craniata</taxon>
        <taxon>Vertebrata</taxon>
        <taxon>Euteleostomi</taxon>
        <taxon>Mammalia</taxon>
        <taxon>Eutheria</taxon>
        <taxon>Euarchontoglires</taxon>
        <taxon>Glires</taxon>
        <taxon>Rodentia</taxon>
        <taxon>Myomorpha</taxon>
        <taxon>Muroidea</taxon>
        <taxon>Cricetidae</taxon>
        <taxon>Cricetinae</taxon>
        <taxon>Mesocricetus</taxon>
    </lineage>
</organism>
<feature type="compositionally biased region" description="Basic and acidic residues" evidence="9">
    <location>
        <begin position="392"/>
        <end position="407"/>
    </location>
</feature>
<evidence type="ECO:0000256" key="6">
    <source>
        <dbReference type="ARBA" id="ARBA00023136"/>
    </source>
</evidence>
<dbReference type="GeneID" id="121143773"/>
<evidence type="ECO:0000256" key="2">
    <source>
        <dbReference type="ARBA" id="ARBA00022692"/>
    </source>
</evidence>
<keyword evidence="4" id="KW-0744">Spermatogenesis</keyword>
<feature type="region of interest" description="Disordered" evidence="9">
    <location>
        <begin position="50"/>
        <end position="102"/>
    </location>
</feature>
<evidence type="ECO:0000313" key="13">
    <source>
        <dbReference type="RefSeq" id="XP_040612152.1"/>
    </source>
</evidence>
<evidence type="ECO:0000256" key="4">
    <source>
        <dbReference type="ARBA" id="ARBA00022871"/>
    </source>
</evidence>
<evidence type="ECO:0000259" key="11">
    <source>
        <dbReference type="Pfam" id="PF14650"/>
    </source>
</evidence>
<comment type="subcellular location">
    <subcellularLocation>
        <location evidence="1">Membrane</location>
        <topology evidence="1">Single-pass membrane protein</topology>
    </subcellularLocation>
</comment>
<evidence type="ECO:0000313" key="12">
    <source>
        <dbReference type="Proteomes" id="UP000886700"/>
    </source>
</evidence>
<evidence type="ECO:0000256" key="1">
    <source>
        <dbReference type="ARBA" id="ARBA00004167"/>
    </source>
</evidence>
<keyword evidence="2 10" id="KW-0812">Transmembrane</keyword>
<keyword evidence="5 10" id="KW-1133">Transmembrane helix</keyword>
<dbReference type="PANTHER" id="PTHR21859:SF55">
    <property type="entry name" value="SPERMATOGENESIS-ASSOCIATED PROTEIN 31A1-RELATED"/>
    <property type="match status" value="1"/>
</dbReference>
<dbReference type="Pfam" id="PF14650">
    <property type="entry name" value="FAM75"/>
    <property type="match status" value="1"/>
</dbReference>
<keyword evidence="6 10" id="KW-0472">Membrane</keyword>
<evidence type="ECO:0000256" key="10">
    <source>
        <dbReference type="SAM" id="Phobius"/>
    </source>
</evidence>
<gene>
    <name evidence="13" type="primary">LOC121143773</name>
</gene>
<sequence length="1135" mass="126434">METALFQLTGDSESWMSPSSNFISMDMIFSVICGVWLFLLLIPFLKTYPTSPPPGSGEDTPKVTRRGRSRTRKKIASAKGCRDGRENVEDTQNAPQPVKIPSKHTLLDSTPHAFWNPNEKPDQLPLSQLLSSLKFLEDLMQQKFSRIFGGMPSSMLSESVVASAWVSKRPSSAGRKTVRFSDLCGPFPALPMAQGPSQMSQAQPLPHQLVTPSLACVTEAQTLDNLISSTTNQSLSSSTSRTYVKAGSTSETRMQVSLRTENQPWQQDLERKDTIGSNVQTRQEDISQPPHNFPGDTLLTEATSSASILSECRQVLQHHEESQSECRGTKVREQPGSPSRLLPPQELTQMQGHFPANGPFQPKDKPDLPEPVQPSIFDSSGMPLKEGPEKHNIHTPTKEGLDFRAKDLPCTSSSSPRKGLEPRKSALRTDQRSYVNTTQDLSFLDPKIQRKLESNITQLSVKRRWKPYLHTFESRDLTPLGVPASSLPQITCSSSPTCGSKAEYYSKAAMILENLHHRDPGGTRVETVSAARLQTPLFVHSPSEIQEMQRVTPPAASHGPSKAHPVTWRSYLSAQTQAFCFQARTQPSRTVRGTGRGSLHPSTSPRMHKHAPWKRFKNVVSGRPCWSGTMLGPQERVPPSVVKQTYRSEEKEEAHPAWKVSLGSTEIPNGQAIDIHLRDFASTEANRSPGQFQTPTPQHSGDSALKTQVCSEADFRSIKQPQACSVDHCPDIPSSVTLPSEHLLPRFQHRPKILKTSRGLGEVFMRRDQSQETEDFRLPKDKIQAKNHKVFHPNDEWEEFVTPRVVCQEEMPESGSPSTPGSTLLKDIAMTECQPSLDMLGKEQDPLESYLKKIIKHILQYLNLKTKDKWLGDPLKNECSPPATVMTQESVTRQKVIYSMATEVQYLMNIVVQILVNWLGLKLEDPLEVQCCKVEPLTSPVGGSCHSPAGFYDLKNGRPTRIMSSGRTSPKSHSHPFTYKGIRDKYQLSAPRACDQHQNRVKRGMGFDQVPTRKRSSHLCRYRGIGDKLQLRVASQRAYDPDQIIMKSGMGCCPHASPKGHSRLFMHRDVGDKQQSGIAHSASNLHQSSKKGMGCGHLISPKENHHPVTYRETGDKEKSYAAAQRAGHPKWTLAA</sequence>
<keyword evidence="12" id="KW-1185">Reference proteome</keyword>
<accession>A0ABM2YBG3</accession>
<feature type="compositionally biased region" description="Basic and acidic residues" evidence="9">
    <location>
        <begin position="418"/>
        <end position="431"/>
    </location>
</feature>
<feature type="compositionally biased region" description="Basic residues" evidence="9">
    <location>
        <begin position="63"/>
        <end position="76"/>
    </location>
</feature>
<comment type="similarity">
    <text evidence="7">Belongs to the SPATA31 family.</text>
</comment>
<evidence type="ECO:0000256" key="9">
    <source>
        <dbReference type="SAM" id="MobiDB-lite"/>
    </source>
</evidence>
<keyword evidence="3" id="KW-0221">Differentiation</keyword>
<dbReference type="RefSeq" id="XP_040612152.1">
    <property type="nucleotide sequence ID" value="XM_040756218.1"/>
</dbReference>
<reference evidence="13" key="1">
    <citation type="submission" date="2025-08" db="UniProtKB">
        <authorList>
            <consortium name="RefSeq"/>
        </authorList>
    </citation>
    <scope>IDENTIFICATION</scope>
    <source>
        <tissue evidence="13">Liver</tissue>
    </source>
</reference>
<protein>
    <submittedName>
        <fullName evidence="13">Spermatogenesis-associated protein 31E1-like</fullName>
    </submittedName>
</protein>
<feature type="region of interest" description="Disordered" evidence="9">
    <location>
        <begin position="230"/>
        <end position="271"/>
    </location>
</feature>
<comment type="function">
    <text evidence="8">May play a role in spermatogenesis.</text>
</comment>
<dbReference type="Proteomes" id="UP000886700">
    <property type="component" value="Unplaced"/>
</dbReference>
<feature type="compositionally biased region" description="Low complexity" evidence="9">
    <location>
        <begin position="230"/>
        <end position="242"/>
    </location>
</feature>
<feature type="compositionally biased region" description="Polar residues" evidence="9">
    <location>
        <begin position="247"/>
        <end position="266"/>
    </location>
</feature>
<evidence type="ECO:0000256" key="7">
    <source>
        <dbReference type="ARBA" id="ARBA00035009"/>
    </source>
</evidence>
<feature type="transmembrane region" description="Helical" evidence="10">
    <location>
        <begin position="22"/>
        <end position="45"/>
    </location>
</feature>
<evidence type="ECO:0000256" key="8">
    <source>
        <dbReference type="ARBA" id="ARBA00037695"/>
    </source>
</evidence>
<feature type="region of interest" description="Disordered" evidence="9">
    <location>
        <begin position="392"/>
        <end position="433"/>
    </location>
</feature>
<dbReference type="PANTHER" id="PTHR21859">
    <property type="entry name" value="ACROSOME-SPECIFIC PROTEIN"/>
    <property type="match status" value="1"/>
</dbReference>
<evidence type="ECO:0000256" key="5">
    <source>
        <dbReference type="ARBA" id="ARBA00022989"/>
    </source>
</evidence>
<feature type="compositionally biased region" description="Basic and acidic residues" evidence="9">
    <location>
        <begin position="317"/>
        <end position="333"/>
    </location>
</feature>
<feature type="region of interest" description="Disordered" evidence="9">
    <location>
        <begin position="587"/>
        <end position="610"/>
    </location>
</feature>
<name>A0ABM2YBG3_MESAU</name>
<feature type="region of interest" description="Disordered" evidence="9">
    <location>
        <begin position="314"/>
        <end position="372"/>
    </location>
</feature>
<proteinExistence type="inferred from homology"/>
<evidence type="ECO:0000256" key="3">
    <source>
        <dbReference type="ARBA" id="ARBA00022782"/>
    </source>
</evidence>